<evidence type="ECO:0000313" key="2">
    <source>
        <dbReference type="Proteomes" id="UP000027138"/>
    </source>
</evidence>
<proteinExistence type="predicted"/>
<dbReference type="AlphaFoldDB" id="A0A067LFU4"/>
<keyword evidence="2" id="KW-1185">Reference proteome</keyword>
<organism evidence="1 2">
    <name type="scientific">Jatropha curcas</name>
    <name type="common">Barbados nut</name>
    <dbReference type="NCBI Taxonomy" id="180498"/>
    <lineage>
        <taxon>Eukaryota</taxon>
        <taxon>Viridiplantae</taxon>
        <taxon>Streptophyta</taxon>
        <taxon>Embryophyta</taxon>
        <taxon>Tracheophyta</taxon>
        <taxon>Spermatophyta</taxon>
        <taxon>Magnoliopsida</taxon>
        <taxon>eudicotyledons</taxon>
        <taxon>Gunneridae</taxon>
        <taxon>Pentapetalae</taxon>
        <taxon>rosids</taxon>
        <taxon>fabids</taxon>
        <taxon>Malpighiales</taxon>
        <taxon>Euphorbiaceae</taxon>
        <taxon>Crotonoideae</taxon>
        <taxon>Jatropheae</taxon>
        <taxon>Jatropha</taxon>
    </lineage>
</organism>
<protein>
    <submittedName>
        <fullName evidence="1">Uncharacterized protein</fullName>
    </submittedName>
</protein>
<dbReference type="EMBL" id="KK914284">
    <property type="protein sequence ID" value="KDP42989.1"/>
    <property type="molecule type" value="Genomic_DNA"/>
</dbReference>
<sequence length="124" mass="13697">MIVAVRTSTTATNHLADFVLGAYEFFTRTQLLELVPPSIGDEPAAEEEGAAPLKHRGKRVIKGSDTEALDTAIVVTIEDYIKVSQLFEATRLKLAVARLSEEHIFESKSKTNKQGMSCMDEMHC</sequence>
<reference evidence="1 2" key="1">
    <citation type="journal article" date="2014" name="PLoS ONE">
        <title>Global Analysis of Gene Expression Profiles in Physic Nut (Jatropha curcas L.) Seedlings Exposed to Salt Stress.</title>
        <authorList>
            <person name="Zhang L."/>
            <person name="Zhang C."/>
            <person name="Wu P."/>
            <person name="Chen Y."/>
            <person name="Li M."/>
            <person name="Jiang H."/>
            <person name="Wu G."/>
        </authorList>
    </citation>
    <scope>NUCLEOTIDE SEQUENCE [LARGE SCALE GENOMIC DNA]</scope>
    <source>
        <strain evidence="2">cv. GZQX0401</strain>
        <tissue evidence="1">Young leaves</tissue>
    </source>
</reference>
<gene>
    <name evidence="1" type="ORF">JCGZ_00538</name>
</gene>
<evidence type="ECO:0000313" key="1">
    <source>
        <dbReference type="EMBL" id="KDP42989.1"/>
    </source>
</evidence>
<name>A0A067LFU4_JATCU</name>
<accession>A0A067LFU4</accession>
<dbReference type="Proteomes" id="UP000027138">
    <property type="component" value="Unassembled WGS sequence"/>
</dbReference>